<protein>
    <recommendedName>
        <fullName evidence="3">Lumazine-binding protein</fullName>
    </recommendedName>
</protein>
<evidence type="ECO:0000313" key="2">
    <source>
        <dbReference type="Proteomes" id="UP000245634"/>
    </source>
</evidence>
<reference evidence="1 2" key="1">
    <citation type="submission" date="2018-05" db="EMBL/GenBank/DDBJ databases">
        <title>Genomic Encyclopedia of Type Strains, Phase IV (KMG-IV): sequencing the most valuable type-strain genomes for metagenomic binning, comparative biology and taxonomic classification.</title>
        <authorList>
            <person name="Goeker M."/>
        </authorList>
    </citation>
    <scope>NUCLEOTIDE SEQUENCE [LARGE SCALE GENOMIC DNA]</scope>
    <source>
        <strain evidence="1 2">DSM 18773</strain>
    </source>
</reference>
<keyword evidence="2" id="KW-1185">Reference proteome</keyword>
<dbReference type="RefSeq" id="WP_109689616.1">
    <property type="nucleotide sequence ID" value="NZ_QGGL01000010.1"/>
</dbReference>
<dbReference type="OrthoDB" id="2382262at2"/>
<name>A0A316DTY4_9BACL</name>
<dbReference type="InterPro" id="IPR032710">
    <property type="entry name" value="NTF2-like_dom_sf"/>
</dbReference>
<organism evidence="1 2">
    <name type="scientific">Tumebacillus permanentifrigoris</name>
    <dbReference type="NCBI Taxonomy" id="378543"/>
    <lineage>
        <taxon>Bacteria</taxon>
        <taxon>Bacillati</taxon>
        <taxon>Bacillota</taxon>
        <taxon>Bacilli</taxon>
        <taxon>Bacillales</taxon>
        <taxon>Alicyclobacillaceae</taxon>
        <taxon>Tumebacillus</taxon>
    </lineage>
</organism>
<accession>A0A316DTY4</accession>
<dbReference type="Proteomes" id="UP000245634">
    <property type="component" value="Unassembled WGS sequence"/>
</dbReference>
<sequence length="145" mass="16240">MKKSTSLIAALIAVGVAGGLYFGVSKSEASATPELEAKKTAITYFDAVVNKNVEEATKYVKDVRFKDHDELASAYKTMLQNDPVYDYKIHSVKVSDATHVVMDFEYDSKELGNQRFTTKMVKDADGWKVVFDEIETIDRTKNKSI</sequence>
<evidence type="ECO:0000313" key="1">
    <source>
        <dbReference type="EMBL" id="PWK11473.1"/>
    </source>
</evidence>
<dbReference type="AlphaFoldDB" id="A0A316DTY4"/>
<proteinExistence type="predicted"/>
<comment type="caution">
    <text evidence="1">The sequence shown here is derived from an EMBL/GenBank/DDBJ whole genome shotgun (WGS) entry which is preliminary data.</text>
</comment>
<evidence type="ECO:0008006" key="3">
    <source>
        <dbReference type="Google" id="ProtNLM"/>
    </source>
</evidence>
<dbReference type="EMBL" id="QGGL01000010">
    <property type="protein sequence ID" value="PWK11473.1"/>
    <property type="molecule type" value="Genomic_DNA"/>
</dbReference>
<dbReference type="SUPFAM" id="SSF54427">
    <property type="entry name" value="NTF2-like"/>
    <property type="match status" value="1"/>
</dbReference>
<gene>
    <name evidence="1" type="ORF">C7459_1101</name>
</gene>